<dbReference type="Proteomes" id="UP001055039">
    <property type="component" value="Unassembled WGS sequence"/>
</dbReference>
<reference evidence="1" key="1">
    <citation type="journal article" date="2021" name="Front. Microbiol.">
        <title>Comprehensive Comparative Genomics and Phenotyping of Methylobacterium Species.</title>
        <authorList>
            <person name="Alessa O."/>
            <person name="Ogura Y."/>
            <person name="Fujitani Y."/>
            <person name="Takami H."/>
            <person name="Hayashi T."/>
            <person name="Sahin N."/>
            <person name="Tani A."/>
        </authorList>
    </citation>
    <scope>NUCLEOTIDE SEQUENCE</scope>
    <source>
        <strain evidence="1">NBRC 15686</strain>
    </source>
</reference>
<dbReference type="EMBL" id="BPRC01000017">
    <property type="protein sequence ID" value="GJE66706.1"/>
    <property type="molecule type" value="Genomic_DNA"/>
</dbReference>
<organism evidence="1 2">
    <name type="scientific">Methylorubrum aminovorans</name>
    <dbReference type="NCBI Taxonomy" id="269069"/>
    <lineage>
        <taxon>Bacteria</taxon>
        <taxon>Pseudomonadati</taxon>
        <taxon>Pseudomonadota</taxon>
        <taxon>Alphaproteobacteria</taxon>
        <taxon>Hyphomicrobiales</taxon>
        <taxon>Methylobacteriaceae</taxon>
        <taxon>Methylorubrum</taxon>
    </lineage>
</organism>
<sequence length="116" mass="12550">MIVLAIRQVSPHMKPNDRAILQDRVRTLVLRHALEAALQRLADLSGARAEEELLRLEHSIVLATRRVCEIPGNVQLAALVAVEDAVAAIRTAFDTVHRRIEAAPAVNPAAPTALAA</sequence>
<name>A0ABQ4UHD1_9HYPH</name>
<reference evidence="1" key="2">
    <citation type="submission" date="2021-08" db="EMBL/GenBank/DDBJ databases">
        <authorList>
            <person name="Tani A."/>
            <person name="Ola A."/>
            <person name="Ogura Y."/>
            <person name="Katsura K."/>
            <person name="Hayashi T."/>
        </authorList>
    </citation>
    <scope>NUCLEOTIDE SEQUENCE</scope>
    <source>
        <strain evidence="1">NBRC 15686</strain>
    </source>
</reference>
<proteinExistence type="predicted"/>
<protein>
    <submittedName>
        <fullName evidence="1">Uncharacterized protein</fullName>
    </submittedName>
</protein>
<evidence type="ECO:0000313" key="2">
    <source>
        <dbReference type="Proteomes" id="UP001055039"/>
    </source>
</evidence>
<accession>A0ABQ4UHD1</accession>
<gene>
    <name evidence="1" type="ORF">LNAOJCKE_3927</name>
</gene>
<comment type="caution">
    <text evidence="1">The sequence shown here is derived from an EMBL/GenBank/DDBJ whole genome shotgun (WGS) entry which is preliminary data.</text>
</comment>
<keyword evidence="2" id="KW-1185">Reference proteome</keyword>
<evidence type="ECO:0000313" key="1">
    <source>
        <dbReference type="EMBL" id="GJE66706.1"/>
    </source>
</evidence>